<sequence>MFASVAKLSFLPAVMALKTLGWTKGFAFGRVPKLAVTSGAVQQKRNSYKYVGMVQETDGSFAGDLNLGLHTLLFTELFRGFGVMLGHVFMEPATINYPFEKGPISSRFRGEHALRRYPSGEERCIACKLCEAICPAQAITIEAETRPDGSRRTTRYDIDMTKCIYCGLCQEACPVDAIVEGPNFEFSTETHMELLYNKQLLLVLPLLLSSFAHSYFSNFCVIAFSVEGIMTVSPPITEEMADDLREMIARTRKSPISLFLEMYMQVFKTTPEVLVETIHGEEKGTFLFVMSVQVGNVLVRGAPHRTKKIAKMDCFVKGIKVLSEKFSLDVAKSAQDLEFKQESTFFELLRKHTYAKFYGLGNACPEIIGSEKVIASIFLVTRNHHGSSADLVSLGTGNKGLRVPVIIFAEFRFLYAQVLLYTQDASKSIFVKTNELGKLALRKGLSFHMFVNTAPCGDARAYVLNEEGLQNNEVDSHSHLRFKVENGWLISIYLSSISVAEKADKSRLERALFRRVEGFVPVAPFRVNKPYIGQCQAEPNARDTIPGTPISVNWNIADDSVEILRTNNGRLDKDNDVSRLSKSQMAILFKKICNDIGKPVPDGYTYENMKVHCQAYEQGRISLETWLRDQKLGMWQSKPEEVSMFVLLRNIKMTSRLESTEEDITGASEELSSIQSSEPISRRRLAFRPPPEPRPLSTAGSRPETATNECAPGAGPSKTTTGSSFSEEERLPRKSKTWSHDEIMVFYEGLKQCGKDFDGVMRIMAKRKVEKNKEQTKNYYFNLLKHVKQSISLDEDSMGDIGRDAKELFITINACEWRRRTHTNQYIPERMKELIFHGCTTIPIRDKSKKKSVPVKIKTPPCPSLLKFFYSNQLDKFPSEIVVSLKPMTYADASYVDANGSRRSSGPRPEVRLFAGKDTEVGKVVLNATELAPAVGLSLNKLRKEREDREALKSKRSRNAQVNTGMLKLVHTYSLVVRSFREDPPAKVRPVKNSRSKPTPQSNVGSPLNVIQEEAPQTPVVVQPVLSESSVVLEEYDSFAEQYNALRGKKGAQQKRRMLARVVAPPPNQTQITSYITPKPGTMTALHVETSTSSADIMLGKQARCAVERAKSQDQGNNLDKAATDFSELCPTSFAHDFLSSLRTPDKTPAKAHKPEEDRCELMNRIFGGELSMSPTRASEGISVAYRASIDESAGRDLVERALNEASLTPSKMKAFATAHSSGALPDDVRSSMVEMMNQDSRDYVKKFEQLANTITASRTRARPERLFSLESIQLVTMMGGSEFKVPMLPNKMALVSTGGENKSEPQRCSNLKAPIMLLTGHEEEIFAARFSTDGTCLATAGFDQKIFLWNVYGDCENFSVIRGHTGAIMDVHFNTDSSLLVSAATDKTVRVWDMETGACRRKFKSHVDIVNACHPSRRGPQLICSAGDDGLVKVHDVRHKDAVKTYENRFQQLAITFNDTTDEIFVGSIDSDIYCWDMRRDDISYVMHGHKDIITGLALSPNGNFLLSNSMDCSERRSCYRMRHFCGSIKTPPVFGSTSGDGLGGGVGSFVRSLAGWNLLKCGWSGDGKRVTAGSSDRFAYVWDASSRYILYKLPGHLGSVNASDLHPTEPI</sequence>
<dbReference type="CDD" id="cd10549">
    <property type="entry name" value="MtMvhB_like"/>
    <property type="match status" value="1"/>
</dbReference>
<dbReference type="HAMAP" id="MF_01351">
    <property type="entry name" value="NDH1_NuoI"/>
    <property type="match status" value="1"/>
</dbReference>
<comment type="caution">
    <text evidence="17">The sequence shown here is derived from an EMBL/GenBank/DDBJ whole genome shotgun (WGS) entry which is preliminary data.</text>
</comment>
<keyword evidence="11" id="KW-0411">Iron-sulfur</keyword>
<dbReference type="GO" id="GO:0006396">
    <property type="term" value="P:RNA processing"/>
    <property type="evidence" value="ECO:0007669"/>
    <property type="project" value="InterPro"/>
</dbReference>
<comment type="subcellular location">
    <subcellularLocation>
        <location evidence="3">Nucleus</location>
    </subcellularLocation>
</comment>
<feature type="compositionally biased region" description="Polar residues" evidence="13">
    <location>
        <begin position="670"/>
        <end position="679"/>
    </location>
</feature>
<dbReference type="Pfam" id="PF00400">
    <property type="entry name" value="WD40"/>
    <property type="match status" value="5"/>
</dbReference>
<dbReference type="InterPro" id="IPR017896">
    <property type="entry name" value="4Fe4S_Fe-S-bd"/>
</dbReference>
<accession>A0AAN8IGF1</accession>
<dbReference type="SUPFAM" id="SSF54862">
    <property type="entry name" value="4Fe-4S ferredoxins"/>
    <property type="match status" value="1"/>
</dbReference>
<evidence type="ECO:0000256" key="13">
    <source>
        <dbReference type="SAM" id="MobiDB-lite"/>
    </source>
</evidence>
<dbReference type="Proteomes" id="UP001331761">
    <property type="component" value="Unassembled WGS sequence"/>
</dbReference>
<evidence type="ECO:0000259" key="16">
    <source>
        <dbReference type="PROSITE" id="PS51379"/>
    </source>
</evidence>
<dbReference type="NCBIfam" id="NF004538">
    <property type="entry name" value="PRK05888.1-4"/>
    <property type="match status" value="1"/>
</dbReference>
<dbReference type="PROSITE" id="PS00198">
    <property type="entry name" value="4FE4S_FER_1"/>
    <property type="match status" value="1"/>
</dbReference>
<feature type="domain" description="4Fe-4S ferredoxin-type" evidence="16">
    <location>
        <begin position="154"/>
        <end position="183"/>
    </location>
</feature>
<proteinExistence type="inferred from homology"/>
<evidence type="ECO:0000256" key="14">
    <source>
        <dbReference type="SAM" id="SignalP"/>
    </source>
</evidence>
<keyword evidence="8" id="KW-0677">Repeat</keyword>
<keyword evidence="14" id="KW-0732">Signal</keyword>
<dbReference type="PROSITE" id="PS50294">
    <property type="entry name" value="WD_REPEATS_REGION"/>
    <property type="match status" value="2"/>
</dbReference>
<feature type="region of interest" description="Disordered" evidence="13">
    <location>
        <begin position="984"/>
        <end position="1007"/>
    </location>
</feature>
<feature type="domain" description="A to I editase" evidence="15">
    <location>
        <begin position="411"/>
        <end position="645"/>
    </location>
</feature>
<keyword evidence="18" id="KW-1185">Reference proteome</keyword>
<gene>
    <name evidence="17" type="ORF">GCK32_001645</name>
</gene>
<dbReference type="InterPro" id="IPR002466">
    <property type="entry name" value="A_deamin"/>
</dbReference>
<evidence type="ECO:0008006" key="19">
    <source>
        <dbReference type="Google" id="ProtNLM"/>
    </source>
</evidence>
<evidence type="ECO:0000256" key="7">
    <source>
        <dbReference type="ARBA" id="ARBA00022723"/>
    </source>
</evidence>
<feature type="repeat" description="WD" evidence="12">
    <location>
        <begin position="1319"/>
        <end position="1352"/>
    </location>
</feature>
<dbReference type="Gene3D" id="2.130.10.10">
    <property type="entry name" value="YVTN repeat-like/Quinoprotein amine dehydrogenase"/>
    <property type="match status" value="1"/>
</dbReference>
<dbReference type="InterPro" id="IPR001680">
    <property type="entry name" value="WD40_rpt"/>
</dbReference>
<evidence type="ECO:0000256" key="1">
    <source>
        <dbReference type="ARBA" id="ARBA00001966"/>
    </source>
</evidence>
<dbReference type="InterPro" id="IPR010226">
    <property type="entry name" value="NADH_quinone_OxRdtase_chainI"/>
</dbReference>
<evidence type="ECO:0000256" key="11">
    <source>
        <dbReference type="ARBA" id="ARBA00023014"/>
    </source>
</evidence>
<feature type="region of interest" description="Disordered" evidence="13">
    <location>
        <begin position="660"/>
        <end position="734"/>
    </location>
</feature>
<feature type="domain" description="4Fe-4S ferredoxin-type" evidence="16">
    <location>
        <begin position="115"/>
        <end position="144"/>
    </location>
</feature>
<keyword evidence="10" id="KW-0408">Iron</keyword>
<dbReference type="SMART" id="SM00320">
    <property type="entry name" value="WD40"/>
    <property type="match status" value="6"/>
</dbReference>
<dbReference type="GO" id="GO:0016020">
    <property type="term" value="C:membrane"/>
    <property type="evidence" value="ECO:0007669"/>
    <property type="project" value="InterPro"/>
</dbReference>
<dbReference type="InterPro" id="IPR036322">
    <property type="entry name" value="WD40_repeat_dom_sf"/>
</dbReference>
<feature type="compositionally biased region" description="Polar residues" evidence="13">
    <location>
        <begin position="698"/>
        <end position="708"/>
    </location>
</feature>
<dbReference type="GO" id="GO:0004000">
    <property type="term" value="F:adenosine deaminase activity"/>
    <property type="evidence" value="ECO:0007669"/>
    <property type="project" value="InterPro"/>
</dbReference>
<evidence type="ECO:0000256" key="8">
    <source>
        <dbReference type="ARBA" id="ARBA00022737"/>
    </source>
</evidence>
<dbReference type="GO" id="GO:0003723">
    <property type="term" value="F:RNA binding"/>
    <property type="evidence" value="ECO:0007669"/>
    <property type="project" value="InterPro"/>
</dbReference>
<keyword evidence="9" id="KW-1278">Translocase</keyword>
<evidence type="ECO:0000256" key="6">
    <source>
        <dbReference type="ARBA" id="ARBA00022574"/>
    </source>
</evidence>
<dbReference type="GO" id="GO:0016651">
    <property type="term" value="F:oxidoreductase activity, acting on NAD(P)H"/>
    <property type="evidence" value="ECO:0007669"/>
    <property type="project" value="InterPro"/>
</dbReference>
<evidence type="ECO:0000256" key="5">
    <source>
        <dbReference type="ARBA" id="ARBA00022485"/>
    </source>
</evidence>
<dbReference type="PROSITE" id="PS51379">
    <property type="entry name" value="4FE4S_FER_2"/>
    <property type="match status" value="2"/>
</dbReference>
<dbReference type="InterPro" id="IPR001005">
    <property type="entry name" value="SANT/Myb"/>
</dbReference>
<comment type="cofactor">
    <cofactor evidence="1">
        <name>[4Fe-4S] cluster</name>
        <dbReference type="ChEBI" id="CHEBI:49883"/>
    </cofactor>
</comment>
<evidence type="ECO:0000256" key="9">
    <source>
        <dbReference type="ARBA" id="ARBA00022967"/>
    </source>
</evidence>
<dbReference type="SMART" id="SM00717">
    <property type="entry name" value="SANT"/>
    <property type="match status" value="1"/>
</dbReference>
<dbReference type="FunFam" id="3.30.70.3270:FF:000001">
    <property type="entry name" value="NADH-quinone oxidoreductase subunit I 1"/>
    <property type="match status" value="1"/>
</dbReference>
<dbReference type="EMBL" id="WIXE01020624">
    <property type="protein sequence ID" value="KAK5969078.1"/>
    <property type="molecule type" value="Genomic_DNA"/>
</dbReference>
<dbReference type="GO" id="GO:0046872">
    <property type="term" value="F:metal ion binding"/>
    <property type="evidence" value="ECO:0007669"/>
    <property type="project" value="UniProtKB-KW"/>
</dbReference>
<dbReference type="SUPFAM" id="SSF46689">
    <property type="entry name" value="Homeodomain-like"/>
    <property type="match status" value="1"/>
</dbReference>
<dbReference type="InterPro" id="IPR009057">
    <property type="entry name" value="Homeodomain-like_sf"/>
</dbReference>
<keyword evidence="5" id="KW-0004">4Fe-4S</keyword>
<dbReference type="SUPFAM" id="SSF50978">
    <property type="entry name" value="WD40 repeat-like"/>
    <property type="match status" value="1"/>
</dbReference>
<dbReference type="SMART" id="SM00552">
    <property type="entry name" value="ADEAMc"/>
    <property type="match status" value="1"/>
</dbReference>
<dbReference type="NCBIfam" id="TIGR01971">
    <property type="entry name" value="NuoI"/>
    <property type="match status" value="1"/>
</dbReference>
<feature type="repeat" description="WD" evidence="12">
    <location>
        <begin position="1362"/>
        <end position="1403"/>
    </location>
</feature>
<dbReference type="Pfam" id="PF12838">
    <property type="entry name" value="Fer4_7"/>
    <property type="match status" value="1"/>
</dbReference>
<dbReference type="Gene3D" id="3.30.70.3270">
    <property type="match status" value="1"/>
</dbReference>
<feature type="chain" id="PRO_5042971330" description="NADH dehydrogenase [ubiquinone] iron-sulfur protein 8, mitochondrial" evidence="14">
    <location>
        <begin position="17"/>
        <end position="1613"/>
    </location>
</feature>
<evidence type="ECO:0000256" key="4">
    <source>
        <dbReference type="ARBA" id="ARBA00010277"/>
    </source>
</evidence>
<evidence type="ECO:0000313" key="17">
    <source>
        <dbReference type="EMBL" id="KAK5969078.1"/>
    </source>
</evidence>
<dbReference type="NCBIfam" id="NF004539">
    <property type="entry name" value="PRK05888.1-5"/>
    <property type="match status" value="1"/>
</dbReference>
<dbReference type="GO" id="GO:0005739">
    <property type="term" value="C:mitochondrion"/>
    <property type="evidence" value="ECO:0007669"/>
    <property type="project" value="UniProtKB-ARBA"/>
</dbReference>
<evidence type="ECO:0000256" key="2">
    <source>
        <dbReference type="ARBA" id="ARBA00003257"/>
    </source>
</evidence>
<protein>
    <recommendedName>
        <fullName evidence="19">NADH dehydrogenase [ubiquinone] iron-sulfur protein 8, mitochondrial</fullName>
    </recommendedName>
</protein>
<dbReference type="PANTHER" id="PTHR44006:SF1">
    <property type="entry name" value="U5 SMALL NUCLEAR RIBONUCLEOPROTEIN 40 KDA PROTEIN"/>
    <property type="match status" value="1"/>
</dbReference>
<keyword evidence="6 12" id="KW-0853">WD repeat</keyword>
<dbReference type="InterPro" id="IPR017900">
    <property type="entry name" value="4Fe4S_Fe_S_CS"/>
</dbReference>
<comment type="function">
    <text evidence="2">Core subunit of the mitochondrial membrane respiratory chain NADH dehydrogenase (Complex I) that is believed to belong to the minimal assembly required for catalysis. Complex I functions in the transfer of electrons from NADH to the respiratory chain. The immediate electron acceptor for the enzyme is believed to be ubiquinone.</text>
</comment>
<dbReference type="PROSITE" id="PS00678">
    <property type="entry name" value="WD_REPEATS_1"/>
    <property type="match status" value="2"/>
</dbReference>
<dbReference type="InterPro" id="IPR015943">
    <property type="entry name" value="WD40/YVTN_repeat-like_dom_sf"/>
</dbReference>
<evidence type="ECO:0000256" key="12">
    <source>
        <dbReference type="PROSITE-ProRule" id="PRU00221"/>
    </source>
</evidence>
<dbReference type="InterPro" id="IPR019775">
    <property type="entry name" value="WD40_repeat_CS"/>
</dbReference>
<dbReference type="Gene3D" id="3.30.160.20">
    <property type="match status" value="1"/>
</dbReference>
<reference evidence="17 18" key="1">
    <citation type="submission" date="2019-10" db="EMBL/GenBank/DDBJ databases">
        <title>Assembly and Annotation for the nematode Trichostrongylus colubriformis.</title>
        <authorList>
            <person name="Martin J."/>
        </authorList>
    </citation>
    <scope>NUCLEOTIDE SEQUENCE [LARGE SCALE GENOMIC DNA]</scope>
    <source>
        <strain evidence="17">G859</strain>
        <tissue evidence="17">Whole worm</tissue>
    </source>
</reference>
<dbReference type="PANTHER" id="PTHR44006">
    <property type="entry name" value="U5 SMALL NUCLEAR RIBONUCLEOPROTEIN 40 KDA PROTEIN"/>
    <property type="match status" value="1"/>
</dbReference>
<evidence type="ECO:0000256" key="10">
    <source>
        <dbReference type="ARBA" id="ARBA00023004"/>
    </source>
</evidence>
<feature type="compositionally biased region" description="Polar residues" evidence="13">
    <location>
        <begin position="996"/>
        <end position="1006"/>
    </location>
</feature>
<keyword evidence="7" id="KW-0479">Metal-binding</keyword>
<evidence type="ECO:0000259" key="15">
    <source>
        <dbReference type="PROSITE" id="PS50141"/>
    </source>
</evidence>
<evidence type="ECO:0000313" key="18">
    <source>
        <dbReference type="Proteomes" id="UP001331761"/>
    </source>
</evidence>
<dbReference type="GO" id="GO:0071013">
    <property type="term" value="C:catalytic step 2 spliceosome"/>
    <property type="evidence" value="ECO:0007669"/>
    <property type="project" value="TreeGrafter"/>
</dbReference>
<dbReference type="InterPro" id="IPR052234">
    <property type="entry name" value="U5_snRNP_Component"/>
</dbReference>
<dbReference type="Pfam" id="PF02137">
    <property type="entry name" value="A_deamin"/>
    <property type="match status" value="2"/>
</dbReference>
<organism evidence="17 18">
    <name type="scientific">Trichostrongylus colubriformis</name>
    <name type="common">Black scour worm</name>
    <dbReference type="NCBI Taxonomy" id="6319"/>
    <lineage>
        <taxon>Eukaryota</taxon>
        <taxon>Metazoa</taxon>
        <taxon>Ecdysozoa</taxon>
        <taxon>Nematoda</taxon>
        <taxon>Chromadorea</taxon>
        <taxon>Rhabditida</taxon>
        <taxon>Rhabditina</taxon>
        <taxon>Rhabditomorpha</taxon>
        <taxon>Strongyloidea</taxon>
        <taxon>Trichostrongylidae</taxon>
        <taxon>Trichostrongylus</taxon>
    </lineage>
</organism>
<dbReference type="CDD" id="cd00200">
    <property type="entry name" value="WD40"/>
    <property type="match status" value="1"/>
</dbReference>
<dbReference type="PROSITE" id="PS50141">
    <property type="entry name" value="A_DEAMIN_EDITASE"/>
    <property type="match status" value="1"/>
</dbReference>
<comment type="similarity">
    <text evidence="4">Belongs to the complex I 23 kDa subunit family.</text>
</comment>
<dbReference type="Gene3D" id="1.20.58.1880">
    <property type="match status" value="1"/>
</dbReference>
<feature type="signal peptide" evidence="14">
    <location>
        <begin position="1"/>
        <end position="16"/>
    </location>
</feature>
<dbReference type="PROSITE" id="PS50082">
    <property type="entry name" value="WD_REPEATS_2"/>
    <property type="match status" value="2"/>
</dbReference>
<dbReference type="GO" id="GO:0051539">
    <property type="term" value="F:4 iron, 4 sulfur cluster binding"/>
    <property type="evidence" value="ECO:0007669"/>
    <property type="project" value="UniProtKB-KW"/>
</dbReference>
<name>A0AAN8IGF1_TRICO</name>
<evidence type="ECO:0000256" key="3">
    <source>
        <dbReference type="ARBA" id="ARBA00004123"/>
    </source>
</evidence>